<dbReference type="Gene3D" id="3.90.25.10">
    <property type="entry name" value="UDP-galactose 4-epimerase, domain 1"/>
    <property type="match status" value="1"/>
</dbReference>
<dbReference type="EMBL" id="QJSX01000002">
    <property type="protein sequence ID" value="PYE55900.1"/>
    <property type="molecule type" value="Genomic_DNA"/>
</dbReference>
<dbReference type="InterPro" id="IPR001509">
    <property type="entry name" value="Epimerase_deHydtase"/>
</dbReference>
<comment type="caution">
    <text evidence="3">The sequence shown here is derived from an EMBL/GenBank/DDBJ whole genome shotgun (WGS) entry which is preliminary data.</text>
</comment>
<dbReference type="PANTHER" id="PTHR43000">
    <property type="entry name" value="DTDP-D-GLUCOSE 4,6-DEHYDRATASE-RELATED"/>
    <property type="match status" value="1"/>
</dbReference>
<keyword evidence="4" id="KW-1185">Reference proteome</keyword>
<gene>
    <name evidence="3" type="ORF">DES52_102266</name>
</gene>
<proteinExistence type="inferred from homology"/>
<dbReference type="Gene3D" id="3.40.50.720">
    <property type="entry name" value="NAD(P)-binding Rossmann-like Domain"/>
    <property type="match status" value="1"/>
</dbReference>
<dbReference type="InterPro" id="IPR036291">
    <property type="entry name" value="NAD(P)-bd_dom_sf"/>
</dbReference>
<comment type="similarity">
    <text evidence="1">Belongs to the NAD(P)-dependent epimerase/dehydratase family.</text>
</comment>
<accession>A0A318S9T1</accession>
<dbReference type="Pfam" id="PF01370">
    <property type="entry name" value="Epimerase"/>
    <property type="match status" value="1"/>
</dbReference>
<dbReference type="AlphaFoldDB" id="A0A318S9T1"/>
<dbReference type="RefSeq" id="WP_211317850.1">
    <property type="nucleotide sequence ID" value="NZ_QJSX01000002.1"/>
</dbReference>
<reference evidence="3 4" key="1">
    <citation type="submission" date="2018-06" db="EMBL/GenBank/DDBJ databases">
        <title>Genomic Encyclopedia of Type Strains, Phase IV (KMG-IV): sequencing the most valuable type-strain genomes for metagenomic binning, comparative biology and taxonomic classification.</title>
        <authorList>
            <person name="Goeker M."/>
        </authorList>
    </citation>
    <scope>NUCLEOTIDE SEQUENCE [LARGE SCALE GENOMIC DNA]</scope>
    <source>
        <strain evidence="3 4">DSM 18048</strain>
    </source>
</reference>
<name>A0A318S9T1_9DEIO</name>
<dbReference type="PRINTS" id="PR01713">
    <property type="entry name" value="NUCEPIMERASE"/>
</dbReference>
<evidence type="ECO:0000313" key="4">
    <source>
        <dbReference type="Proteomes" id="UP000248326"/>
    </source>
</evidence>
<protein>
    <submittedName>
        <fullName evidence="3">CDP-glucose 4,6-dehydratase</fullName>
    </submittedName>
</protein>
<sequence length="329" mass="37078">MNQAFWNGKRVLVTGATGLVGSWLTRRLVNLGASVTVLVRDWDPQSDLVRSDLIRKVGVVNGCLEEYRDVERAINEHEIDTVFHLGAQTIVGTALRNPLSTFEANIRGSYNLFEACRVHAKLVKRVLVASSDKAYGESDVLPYVETMPVNGRHPYDVSKSCTDLLAQTYHHTYDLPVVVARCGNIYGGGDLNWSRIVPGTIRSLYEGQRPVVRSDGTLTRDYVYVEDAVDSYLLMAESAERPDVRGEVFNFGPDRPLSVLDVICAVQRVMNRPDLPPVILNEAKAEIPHQYLDSRKAERLLGWRPRYELDEGLARTVRWYEQFLAERSA</sequence>
<dbReference type="SUPFAM" id="SSF51735">
    <property type="entry name" value="NAD(P)-binding Rossmann-fold domains"/>
    <property type="match status" value="1"/>
</dbReference>
<feature type="domain" description="NAD-dependent epimerase/dehydratase" evidence="2">
    <location>
        <begin position="11"/>
        <end position="251"/>
    </location>
</feature>
<organism evidence="3 4">
    <name type="scientific">Deinococcus yavapaiensis KR-236</name>
    <dbReference type="NCBI Taxonomy" id="694435"/>
    <lineage>
        <taxon>Bacteria</taxon>
        <taxon>Thermotogati</taxon>
        <taxon>Deinococcota</taxon>
        <taxon>Deinococci</taxon>
        <taxon>Deinococcales</taxon>
        <taxon>Deinococcaceae</taxon>
        <taxon>Deinococcus</taxon>
    </lineage>
</organism>
<evidence type="ECO:0000313" key="3">
    <source>
        <dbReference type="EMBL" id="PYE55900.1"/>
    </source>
</evidence>
<dbReference type="Proteomes" id="UP000248326">
    <property type="component" value="Unassembled WGS sequence"/>
</dbReference>
<evidence type="ECO:0000259" key="2">
    <source>
        <dbReference type="Pfam" id="PF01370"/>
    </source>
</evidence>
<evidence type="ECO:0000256" key="1">
    <source>
        <dbReference type="ARBA" id="ARBA00007637"/>
    </source>
</evidence>